<dbReference type="GeneID" id="77952980"/>
<reference evidence="1 2" key="1">
    <citation type="submission" date="2018-10" db="EMBL/GenBank/DDBJ databases">
        <authorList>
            <person name="Zack K."/>
            <person name="Garlena R.A."/>
            <person name="Russell D.A."/>
            <person name="Pope W.H."/>
            <person name="Jacobs-Sera D."/>
            <person name="Hatfull G.F."/>
        </authorList>
    </citation>
    <scope>NUCLEOTIDE SEQUENCE [LARGE SCALE GENOMIC DNA]</scope>
</reference>
<proteinExistence type="predicted"/>
<sequence length="194" mass="21936">MGAMTEHSTDVAPLLTDYQFEQLSKSGMISYLDEIGVEPGSFTTKVTKRELRGFYSRFKELPLAISLVPPTEDGLHMDLKYRRELLEKANQLDLGRWQHNGGNVKHSHALTYFIFETRRKLVAVEKSKDQATESVDSPSISREEYEATIKPESITTAVIATKEPEDDIVRAFKYLGDLSSKSNAEITVVFKPTF</sequence>
<dbReference type="RefSeq" id="YP_010676619.1">
    <property type="nucleotide sequence ID" value="NC_071014.1"/>
</dbReference>
<dbReference type="KEGG" id="vg:77952980"/>
<name>A0A3G3LYP7_9CAUD</name>
<dbReference type="Proteomes" id="UP000279277">
    <property type="component" value="Segment"/>
</dbReference>
<evidence type="ECO:0000313" key="1">
    <source>
        <dbReference type="EMBL" id="AYQ99264.1"/>
    </source>
</evidence>
<protein>
    <submittedName>
        <fullName evidence="1">Uncharacterized protein</fullName>
    </submittedName>
</protein>
<evidence type="ECO:0000313" key="2">
    <source>
        <dbReference type="Proteomes" id="UP000279277"/>
    </source>
</evidence>
<organism evidence="1 2">
    <name type="scientific">Brevibacterium phage Cantare</name>
    <dbReference type="NCBI Taxonomy" id="2338395"/>
    <lineage>
        <taxon>Viruses</taxon>
        <taxon>Duplodnaviria</taxon>
        <taxon>Heunggongvirae</taxon>
        <taxon>Uroviricota</taxon>
        <taxon>Caudoviricetes</taxon>
        <taxon>Cantarevirus</taxon>
        <taxon>Cantarevirus cantare</taxon>
    </lineage>
</organism>
<accession>A0A3G3LYP7</accession>
<dbReference type="EMBL" id="MK016493">
    <property type="protein sequence ID" value="AYQ99264.1"/>
    <property type="molecule type" value="Genomic_DNA"/>
</dbReference>
<keyword evidence="2" id="KW-1185">Reference proteome</keyword>
<gene>
    <name evidence="1" type="primary">44</name>
    <name evidence="1" type="ORF">PBI_CANTARE_44</name>
</gene>